<dbReference type="AlphaFoldDB" id="A0A5I9F3L3"/>
<gene>
    <name evidence="1" type="ORF">FPD99_22980</name>
</gene>
<reference evidence="1" key="1">
    <citation type="submission" date="2019-07" db="EMBL/GenBank/DDBJ databases">
        <authorList>
            <person name="Ashton P.M."/>
            <person name="Dallman T."/>
            <person name="Nair S."/>
            <person name="De Pinna E."/>
            <person name="Peters T."/>
            <person name="Grant K."/>
        </authorList>
    </citation>
    <scope>NUCLEOTIDE SEQUENCE</scope>
    <source>
        <strain evidence="1">773673</strain>
    </source>
</reference>
<comment type="caution">
    <text evidence="1">The sequence shown here is derived from an EMBL/GenBank/DDBJ whole genome shotgun (WGS) entry which is preliminary data.</text>
</comment>
<dbReference type="EMBL" id="AAIQMM010000029">
    <property type="protein sequence ID" value="ECH0896820.1"/>
    <property type="molecule type" value="Genomic_DNA"/>
</dbReference>
<accession>A0A5I9F3L3</accession>
<name>A0A5I9F3L3_SALET</name>
<evidence type="ECO:0000313" key="1">
    <source>
        <dbReference type="EMBL" id="ECH0896820.1"/>
    </source>
</evidence>
<organism evidence="1">
    <name type="scientific">Salmonella enterica subsp. enterica serovar Glostrup</name>
    <dbReference type="NCBI Taxonomy" id="1151180"/>
    <lineage>
        <taxon>Bacteria</taxon>
        <taxon>Pseudomonadati</taxon>
        <taxon>Pseudomonadota</taxon>
        <taxon>Gammaproteobacteria</taxon>
        <taxon>Enterobacterales</taxon>
        <taxon>Enterobacteriaceae</taxon>
        <taxon>Salmonella</taxon>
    </lineage>
</organism>
<dbReference type="InterPro" id="IPR009752">
    <property type="entry name" value="Phage_Mu_GpJ"/>
</dbReference>
<protein>
    <submittedName>
        <fullName evidence="1">DUF1320 domain-containing protein</fullName>
    </submittedName>
</protein>
<dbReference type="Pfam" id="PF07030">
    <property type="entry name" value="Phage_Mu_Gp36"/>
    <property type="match status" value="1"/>
</dbReference>
<proteinExistence type="predicted"/>
<sequence length="146" mass="16025">MSYATPEDYITYFTERDATGVSAPRGRGVPDGQRIARHLESASNRIDAYIGQRYVLPLRDVPPALRDYCCDIARYLMTGTEHPCTDEIRERYEDATGWLKLVAAGKVGIGSNPENGTVTETGGATTTFYSGGTDLWSRERTGGGCY</sequence>